<proteinExistence type="predicted"/>
<evidence type="ECO:0000313" key="2">
    <source>
        <dbReference type="Proteomes" id="UP001457282"/>
    </source>
</evidence>
<dbReference type="EMBL" id="JBEDUW010000001">
    <property type="protein sequence ID" value="KAK9947455.1"/>
    <property type="molecule type" value="Genomic_DNA"/>
</dbReference>
<evidence type="ECO:0000313" key="1">
    <source>
        <dbReference type="EMBL" id="KAK9947455.1"/>
    </source>
</evidence>
<reference evidence="1 2" key="1">
    <citation type="journal article" date="2023" name="G3 (Bethesda)">
        <title>A chromosome-length genome assembly and annotation of blackberry (Rubus argutus, cv. 'Hillquist').</title>
        <authorList>
            <person name="Bruna T."/>
            <person name="Aryal R."/>
            <person name="Dudchenko O."/>
            <person name="Sargent D.J."/>
            <person name="Mead D."/>
            <person name="Buti M."/>
            <person name="Cavallini A."/>
            <person name="Hytonen T."/>
            <person name="Andres J."/>
            <person name="Pham M."/>
            <person name="Weisz D."/>
            <person name="Mascagni F."/>
            <person name="Usai G."/>
            <person name="Natali L."/>
            <person name="Bassil N."/>
            <person name="Fernandez G.E."/>
            <person name="Lomsadze A."/>
            <person name="Armour M."/>
            <person name="Olukolu B."/>
            <person name="Poorten T."/>
            <person name="Britton C."/>
            <person name="Davik J."/>
            <person name="Ashrafi H."/>
            <person name="Aiden E.L."/>
            <person name="Borodovsky M."/>
            <person name="Worthington M."/>
        </authorList>
    </citation>
    <scope>NUCLEOTIDE SEQUENCE [LARGE SCALE GENOMIC DNA]</scope>
    <source>
        <strain evidence="1">PI 553951</strain>
    </source>
</reference>
<keyword evidence="2" id="KW-1185">Reference proteome</keyword>
<dbReference type="Proteomes" id="UP001457282">
    <property type="component" value="Unassembled WGS sequence"/>
</dbReference>
<gene>
    <name evidence="1" type="ORF">M0R45_003079</name>
</gene>
<protein>
    <submittedName>
        <fullName evidence="1">Uncharacterized protein</fullName>
    </submittedName>
</protein>
<comment type="caution">
    <text evidence="1">The sequence shown here is derived from an EMBL/GenBank/DDBJ whole genome shotgun (WGS) entry which is preliminary data.</text>
</comment>
<organism evidence="1 2">
    <name type="scientific">Rubus argutus</name>
    <name type="common">Southern blackberry</name>
    <dbReference type="NCBI Taxonomy" id="59490"/>
    <lineage>
        <taxon>Eukaryota</taxon>
        <taxon>Viridiplantae</taxon>
        <taxon>Streptophyta</taxon>
        <taxon>Embryophyta</taxon>
        <taxon>Tracheophyta</taxon>
        <taxon>Spermatophyta</taxon>
        <taxon>Magnoliopsida</taxon>
        <taxon>eudicotyledons</taxon>
        <taxon>Gunneridae</taxon>
        <taxon>Pentapetalae</taxon>
        <taxon>rosids</taxon>
        <taxon>fabids</taxon>
        <taxon>Rosales</taxon>
        <taxon>Rosaceae</taxon>
        <taxon>Rosoideae</taxon>
        <taxon>Rosoideae incertae sedis</taxon>
        <taxon>Rubus</taxon>
    </lineage>
</organism>
<dbReference type="AlphaFoldDB" id="A0AAW1YFU8"/>
<accession>A0AAW1YFU8</accession>
<sequence length="160" mass="18581">MELYWSSNIEAFIKCKAEPESVDVRPSNLIVASLFYWRWDETVVWLWASRLDRVHNLLPKLNPKVSVPPHHLVKLEERLFSEGIKRLIDGESARFFELKNSINGHGTVLELETCLKHEPSWRWDANAHVFVDLPFRASRKMDKIASVRILFRGTTNGNLG</sequence>
<name>A0AAW1YFU8_RUBAR</name>